<dbReference type="Gene3D" id="3.30.450.40">
    <property type="match status" value="1"/>
</dbReference>
<dbReference type="Pfam" id="PF02954">
    <property type="entry name" value="HTH_8"/>
    <property type="match status" value="1"/>
</dbReference>
<dbReference type="FunFam" id="3.40.50.300:FF:000006">
    <property type="entry name" value="DNA-binding transcriptional regulator NtrC"/>
    <property type="match status" value="1"/>
</dbReference>
<dbReference type="PROSITE" id="PS00675">
    <property type="entry name" value="SIGMA54_INTERACT_1"/>
    <property type="match status" value="1"/>
</dbReference>
<keyword evidence="2" id="KW-0067">ATP-binding</keyword>
<dbReference type="Pfam" id="PF00158">
    <property type="entry name" value="Sigma54_activat"/>
    <property type="match status" value="1"/>
</dbReference>
<dbReference type="PROSITE" id="PS00688">
    <property type="entry name" value="SIGMA54_INTERACT_3"/>
    <property type="match status" value="1"/>
</dbReference>
<dbReference type="PANTHER" id="PTHR32071">
    <property type="entry name" value="TRANSCRIPTIONAL REGULATORY PROTEIN"/>
    <property type="match status" value="1"/>
</dbReference>
<dbReference type="Proteomes" id="UP000321523">
    <property type="component" value="Unassembled WGS sequence"/>
</dbReference>
<dbReference type="PANTHER" id="PTHR32071:SF77">
    <property type="entry name" value="TRANSCRIPTIONAL REGULATORY PROTEIN"/>
    <property type="match status" value="1"/>
</dbReference>
<dbReference type="Gene3D" id="1.10.8.60">
    <property type="match status" value="1"/>
</dbReference>
<dbReference type="InterPro" id="IPR025943">
    <property type="entry name" value="Sigma_54_int_dom_ATP-bd_2"/>
</dbReference>
<evidence type="ECO:0000313" key="10">
    <source>
        <dbReference type="EMBL" id="GEO42672.1"/>
    </source>
</evidence>
<dbReference type="InterPro" id="IPR009057">
    <property type="entry name" value="Homeodomain-like_sf"/>
</dbReference>
<dbReference type="InterPro" id="IPR029016">
    <property type="entry name" value="GAF-like_dom_sf"/>
</dbReference>
<feature type="compositionally biased region" description="Basic and acidic residues" evidence="8">
    <location>
        <begin position="621"/>
        <end position="647"/>
    </location>
</feature>
<reference evidence="10 11" key="1">
    <citation type="submission" date="2019-07" db="EMBL/GenBank/DDBJ databases">
        <title>Whole genome shotgun sequence of Skermanella aerolata NBRC 106429.</title>
        <authorList>
            <person name="Hosoyama A."/>
            <person name="Uohara A."/>
            <person name="Ohji S."/>
            <person name="Ichikawa N."/>
        </authorList>
    </citation>
    <scope>NUCLEOTIDE SEQUENCE [LARGE SCALE GENOMIC DNA]</scope>
    <source>
        <strain evidence="10 11">NBRC 106429</strain>
    </source>
</reference>
<dbReference type="InterPro" id="IPR002078">
    <property type="entry name" value="Sigma_54_int"/>
</dbReference>
<dbReference type="SMART" id="SM00382">
    <property type="entry name" value="AAA"/>
    <property type="match status" value="1"/>
</dbReference>
<evidence type="ECO:0000256" key="3">
    <source>
        <dbReference type="ARBA" id="ARBA00023012"/>
    </source>
</evidence>
<keyword evidence="6" id="KW-0010">Activator</keyword>
<evidence type="ECO:0000256" key="1">
    <source>
        <dbReference type="ARBA" id="ARBA00022741"/>
    </source>
</evidence>
<sequence length="701" mass="76505">MFMHENEQAISGREAENETGLFGVDRPGVAWDWMKQTEQAPFGADWVRPQVAEAWSRCLEDHCLRVGVDLPAGDRLQQGFRPGSDLPEAVRTSLTVMIYKVKLFLRETNVTLLLADAAGTLIHVMDAGLQLCPIGRQLVRLGVNWHEASIGNNGMGTAGLLREPVAFEGKEHFYCGLHPFATAGYPITGPDGSLTALLGAVTDRRDSSKSLLGFLRLAGYLIEANLFERHSPPGLMLRLRPADMTESLGVQECLLDGLVSVDQSGSILGANRTGLLLMGAENHDSILHKDLSTVTGLGFGDLRARMATGGGTIEHTLPSGTRLIIETDISLSHVTPPTSCPVRNLTGDSSRSAGTRASERSRIPAIPAAPSSQFRDVVLETALYKAVGLESRKIPILITGESGVGKDYLVRQMRASGPRSTQPLVAINCGAIPRELIASELFGYEAGSFTGARIRGKSGKFVEADKGILFLDEIGDMALDLQATLLRVLDTSEIVPIGGAKSIPVDVHVVAATNRNLPESVQKGTFRRDLYYRLNGAQIWLPPLRERPDKMKLIQHMLQIEQEALAISEPKQLGEELWQIFMKHPWPGNIRELRNVLRSSLAMTVGPDIRITDLPPDFLDEMEHSPSRTEQMPDHGTSEYRTPEPRGSEQGTGSAVLADWEEQAIRSALAASSGNISRAARMLSITRATLYHKMARYGLKK</sequence>
<comment type="caution">
    <text evidence="10">The sequence shown here is derived from an EMBL/GenBank/DDBJ whole genome shotgun (WGS) entry which is preliminary data.</text>
</comment>
<dbReference type="GO" id="GO:0000160">
    <property type="term" value="P:phosphorelay signal transduction system"/>
    <property type="evidence" value="ECO:0007669"/>
    <property type="project" value="UniProtKB-KW"/>
</dbReference>
<feature type="domain" description="Sigma-54 factor interaction" evidence="9">
    <location>
        <begin position="393"/>
        <end position="602"/>
    </location>
</feature>
<dbReference type="InterPro" id="IPR003593">
    <property type="entry name" value="AAA+_ATPase"/>
</dbReference>
<keyword evidence="5" id="KW-0238">DNA-binding</keyword>
<organism evidence="10 11">
    <name type="scientific">Skermanella aerolata</name>
    <dbReference type="NCBI Taxonomy" id="393310"/>
    <lineage>
        <taxon>Bacteria</taxon>
        <taxon>Pseudomonadati</taxon>
        <taxon>Pseudomonadota</taxon>
        <taxon>Alphaproteobacteria</taxon>
        <taxon>Rhodospirillales</taxon>
        <taxon>Azospirillaceae</taxon>
        <taxon>Skermanella</taxon>
    </lineage>
</organism>
<keyword evidence="11" id="KW-1185">Reference proteome</keyword>
<dbReference type="GO" id="GO:0005524">
    <property type="term" value="F:ATP binding"/>
    <property type="evidence" value="ECO:0007669"/>
    <property type="project" value="UniProtKB-KW"/>
</dbReference>
<feature type="region of interest" description="Disordered" evidence="8">
    <location>
        <begin position="618"/>
        <end position="653"/>
    </location>
</feature>
<evidence type="ECO:0000256" key="4">
    <source>
        <dbReference type="ARBA" id="ARBA00023015"/>
    </source>
</evidence>
<evidence type="ECO:0000256" key="2">
    <source>
        <dbReference type="ARBA" id="ARBA00022840"/>
    </source>
</evidence>
<keyword evidence="7" id="KW-0804">Transcription</keyword>
<evidence type="ECO:0000256" key="5">
    <source>
        <dbReference type="ARBA" id="ARBA00023125"/>
    </source>
</evidence>
<evidence type="ECO:0000256" key="7">
    <source>
        <dbReference type="ARBA" id="ARBA00023163"/>
    </source>
</evidence>
<dbReference type="Pfam" id="PF25601">
    <property type="entry name" value="AAA_lid_14"/>
    <property type="match status" value="1"/>
</dbReference>
<gene>
    <name evidence="10" type="ORF">SAE02_68200</name>
</gene>
<dbReference type="EMBL" id="BJYZ01000047">
    <property type="protein sequence ID" value="GEO42672.1"/>
    <property type="molecule type" value="Genomic_DNA"/>
</dbReference>
<dbReference type="CDD" id="cd00009">
    <property type="entry name" value="AAA"/>
    <property type="match status" value="1"/>
</dbReference>
<dbReference type="GO" id="GO:0043565">
    <property type="term" value="F:sequence-specific DNA binding"/>
    <property type="evidence" value="ECO:0007669"/>
    <property type="project" value="InterPro"/>
</dbReference>
<dbReference type="InterPro" id="IPR027417">
    <property type="entry name" value="P-loop_NTPase"/>
</dbReference>
<dbReference type="Gene3D" id="1.10.10.60">
    <property type="entry name" value="Homeodomain-like"/>
    <property type="match status" value="1"/>
</dbReference>
<evidence type="ECO:0000256" key="8">
    <source>
        <dbReference type="SAM" id="MobiDB-lite"/>
    </source>
</evidence>
<feature type="compositionally biased region" description="Polar residues" evidence="8">
    <location>
        <begin position="346"/>
        <end position="355"/>
    </location>
</feature>
<accession>A0A512E1T2</accession>
<keyword evidence="1" id="KW-0547">Nucleotide-binding</keyword>
<dbReference type="InterPro" id="IPR058031">
    <property type="entry name" value="AAA_lid_NorR"/>
</dbReference>
<keyword evidence="3" id="KW-0902">Two-component regulatory system</keyword>
<dbReference type="SUPFAM" id="SSF46689">
    <property type="entry name" value="Homeodomain-like"/>
    <property type="match status" value="1"/>
</dbReference>
<proteinExistence type="predicted"/>
<dbReference type="Gene3D" id="3.40.50.300">
    <property type="entry name" value="P-loop containing nucleotide triphosphate hydrolases"/>
    <property type="match status" value="1"/>
</dbReference>
<dbReference type="PRINTS" id="PR01590">
    <property type="entry name" value="HTHFIS"/>
</dbReference>
<evidence type="ECO:0000256" key="6">
    <source>
        <dbReference type="ARBA" id="ARBA00023159"/>
    </source>
</evidence>
<dbReference type="InterPro" id="IPR002197">
    <property type="entry name" value="HTH_Fis"/>
</dbReference>
<dbReference type="SUPFAM" id="SSF52540">
    <property type="entry name" value="P-loop containing nucleoside triphosphate hydrolases"/>
    <property type="match status" value="1"/>
</dbReference>
<protein>
    <submittedName>
        <fullName evidence="10">Sigma-54-dependent Fis family transcriptional regulator</fullName>
    </submittedName>
</protein>
<feature type="region of interest" description="Disordered" evidence="8">
    <location>
        <begin position="336"/>
        <end position="360"/>
    </location>
</feature>
<dbReference type="PROSITE" id="PS00676">
    <property type="entry name" value="SIGMA54_INTERACT_2"/>
    <property type="match status" value="1"/>
</dbReference>
<evidence type="ECO:0000259" key="9">
    <source>
        <dbReference type="PROSITE" id="PS50045"/>
    </source>
</evidence>
<name>A0A512E1T2_9PROT</name>
<dbReference type="AlphaFoldDB" id="A0A512E1T2"/>
<keyword evidence="4" id="KW-0805">Transcription regulation</keyword>
<dbReference type="InterPro" id="IPR025944">
    <property type="entry name" value="Sigma_54_int_dom_CS"/>
</dbReference>
<dbReference type="PROSITE" id="PS50045">
    <property type="entry name" value="SIGMA54_INTERACT_4"/>
    <property type="match status" value="1"/>
</dbReference>
<evidence type="ECO:0000313" key="11">
    <source>
        <dbReference type="Proteomes" id="UP000321523"/>
    </source>
</evidence>
<dbReference type="InterPro" id="IPR025662">
    <property type="entry name" value="Sigma_54_int_dom_ATP-bd_1"/>
</dbReference>
<dbReference type="GO" id="GO:0006355">
    <property type="term" value="P:regulation of DNA-templated transcription"/>
    <property type="evidence" value="ECO:0007669"/>
    <property type="project" value="InterPro"/>
</dbReference>